<feature type="region of interest" description="Disordered" evidence="3">
    <location>
        <begin position="1"/>
        <end position="64"/>
    </location>
</feature>
<evidence type="ECO:0000256" key="2">
    <source>
        <dbReference type="PIRSR" id="PIRSR005902-1"/>
    </source>
</evidence>
<dbReference type="GO" id="GO:0016788">
    <property type="term" value="F:hydrolase activity, acting on ester bonds"/>
    <property type="evidence" value="ECO:0007669"/>
    <property type="project" value="InterPro"/>
</dbReference>
<dbReference type="InterPro" id="IPR032466">
    <property type="entry name" value="Metal_Hydrolase"/>
</dbReference>
<dbReference type="RefSeq" id="WP_087005385.1">
    <property type="nucleotide sequence ID" value="NZ_FWFF01000005.1"/>
</dbReference>
<evidence type="ECO:0000256" key="3">
    <source>
        <dbReference type="SAM" id="MobiDB-lite"/>
    </source>
</evidence>
<gene>
    <name evidence="4" type="ORF">FM105_04520</name>
</gene>
<dbReference type="InterPro" id="IPR001130">
    <property type="entry name" value="TatD-like"/>
</dbReference>
<dbReference type="PANTHER" id="PTHR46124:SF2">
    <property type="entry name" value="D-AMINOACYL-TRNA DEACYLASE"/>
    <property type="match status" value="1"/>
</dbReference>
<dbReference type="AlphaFoldDB" id="A0A1X6X7L7"/>
<keyword evidence="1" id="KW-0378">Hydrolase</keyword>
<dbReference type="InterPro" id="IPR018228">
    <property type="entry name" value="DNase_TatD-rel_CS"/>
</dbReference>
<dbReference type="PIRSF" id="PIRSF005902">
    <property type="entry name" value="DNase_TatD"/>
    <property type="match status" value="1"/>
</dbReference>
<feature type="binding site" evidence="2">
    <location>
        <position position="276"/>
    </location>
    <ligand>
        <name>a divalent metal cation</name>
        <dbReference type="ChEBI" id="CHEBI:60240"/>
        <label>1</label>
    </ligand>
</feature>
<evidence type="ECO:0000313" key="4">
    <source>
        <dbReference type="EMBL" id="SLM95120.1"/>
    </source>
</evidence>
<dbReference type="EMBL" id="FWFF01000005">
    <property type="protein sequence ID" value="SLM95120.1"/>
    <property type="molecule type" value="Genomic_DNA"/>
</dbReference>
<proteinExistence type="predicted"/>
<name>A0A1X6X7L7_9MICO</name>
<reference evidence="5" key="1">
    <citation type="submission" date="2017-02" db="EMBL/GenBank/DDBJ databases">
        <authorList>
            <person name="Dridi B."/>
        </authorList>
    </citation>
    <scope>NUCLEOTIDE SEQUENCE [LARGE SCALE GENOMIC DNA]</scope>
    <source>
        <strain evidence="5">B Co 03.10</strain>
    </source>
</reference>
<feature type="binding site" evidence="2">
    <location>
        <position position="202"/>
    </location>
    <ligand>
        <name>a divalent metal cation</name>
        <dbReference type="ChEBI" id="CHEBI:60240"/>
        <label>2</label>
    </ligand>
</feature>
<dbReference type="SUPFAM" id="SSF51556">
    <property type="entry name" value="Metallo-dependent hydrolases"/>
    <property type="match status" value="1"/>
</dbReference>
<feature type="binding site" evidence="2">
    <location>
        <position position="154"/>
    </location>
    <ligand>
        <name>a divalent metal cation</name>
        <dbReference type="ChEBI" id="CHEBI:60240"/>
        <label>1</label>
    </ligand>
</feature>
<dbReference type="Pfam" id="PF01026">
    <property type="entry name" value="TatD_DNase"/>
    <property type="match status" value="1"/>
</dbReference>
<dbReference type="Gene3D" id="3.20.20.140">
    <property type="entry name" value="Metal-dependent hydrolases"/>
    <property type="match status" value="1"/>
</dbReference>
<dbReference type="CDD" id="cd01310">
    <property type="entry name" value="TatD_DNAse"/>
    <property type="match status" value="1"/>
</dbReference>
<organism evidence="4 5">
    <name type="scientific">Brevibacterium yomogidense</name>
    <dbReference type="NCBI Taxonomy" id="946573"/>
    <lineage>
        <taxon>Bacteria</taxon>
        <taxon>Bacillati</taxon>
        <taxon>Actinomycetota</taxon>
        <taxon>Actinomycetes</taxon>
        <taxon>Micrococcales</taxon>
        <taxon>Brevibacteriaceae</taxon>
        <taxon>Brevibacterium</taxon>
    </lineage>
</organism>
<protein>
    <submittedName>
        <fullName evidence="4">Putative deoxyribonuclease YcfH</fullName>
    </submittedName>
</protein>
<evidence type="ECO:0000256" key="1">
    <source>
        <dbReference type="ARBA" id="ARBA00022801"/>
    </source>
</evidence>
<evidence type="ECO:0000313" key="5">
    <source>
        <dbReference type="Proteomes" id="UP000196581"/>
    </source>
</evidence>
<feature type="binding site" evidence="2">
    <location>
        <position position="226"/>
    </location>
    <ligand>
        <name>a divalent metal cation</name>
        <dbReference type="ChEBI" id="CHEBI:60240"/>
        <label>2</label>
    </ligand>
</feature>
<sequence>MAGADPKRSGPKRSGSRAAGEYPPVPEPLPHPVVDTHTHLDICTGARGPLRSGEPKPQLEPGDDEAFPDVSFFHETALAAGVTRIVQIGCEMGAARWTADLVAAEAAAGRDWMLGGAAIHPNEAPRLGAAGVLDESLAEIEELCRRDRMRVVGETGLDWFRIEQAEVNGVPVPEENARRFQEESFRAHIEIAKRLDLALEIHDREAHDDVLRVLREVGAPERTVFHCFSGDAAMAEICASRGYFMSFAGNVTFKNATGLREAAQRVPRELLLTETDAPFLTPHPHRGRPGGPYLTAVTARLLAEVRGEDLAQLCETVVANAENVFGRWEL</sequence>
<dbReference type="GO" id="GO:0005829">
    <property type="term" value="C:cytosol"/>
    <property type="evidence" value="ECO:0007669"/>
    <property type="project" value="TreeGrafter"/>
</dbReference>
<dbReference type="GO" id="GO:0046872">
    <property type="term" value="F:metal ion binding"/>
    <property type="evidence" value="ECO:0007669"/>
    <property type="project" value="UniProtKB-KW"/>
</dbReference>
<accession>A0A1X6X7L7</accession>
<dbReference type="PANTHER" id="PTHR46124">
    <property type="entry name" value="D-AMINOACYL-TRNA DEACYLASE"/>
    <property type="match status" value="1"/>
</dbReference>
<keyword evidence="5" id="KW-1185">Reference proteome</keyword>
<dbReference type="Proteomes" id="UP000196581">
    <property type="component" value="Unassembled WGS sequence"/>
</dbReference>
<keyword evidence="2" id="KW-0479">Metal-binding</keyword>
<dbReference type="PROSITE" id="PS01091">
    <property type="entry name" value="TATD_3"/>
    <property type="match status" value="1"/>
</dbReference>